<dbReference type="PANTHER" id="PTHR37957">
    <property type="entry name" value="BLR7070 PROTEIN"/>
    <property type="match status" value="1"/>
</dbReference>
<proteinExistence type="predicted"/>
<dbReference type="PANTHER" id="PTHR37957:SF1">
    <property type="entry name" value="PHYTASE-LIKE DOMAIN-CONTAINING PROTEIN"/>
    <property type="match status" value="1"/>
</dbReference>
<accession>A0A1H9SGQ3</accession>
<feature type="signal peptide" evidence="1">
    <location>
        <begin position="1"/>
        <end position="20"/>
    </location>
</feature>
<dbReference type="STRING" id="641238.SAMN04490244_103185"/>
<evidence type="ECO:0000259" key="2">
    <source>
        <dbReference type="Pfam" id="PF13449"/>
    </source>
</evidence>
<keyword evidence="4" id="KW-1185">Reference proteome</keyword>
<dbReference type="Proteomes" id="UP000198885">
    <property type="component" value="Unassembled WGS sequence"/>
</dbReference>
<reference evidence="3 4" key="1">
    <citation type="submission" date="2016-10" db="EMBL/GenBank/DDBJ databases">
        <authorList>
            <person name="de Groot N.N."/>
        </authorList>
    </citation>
    <scope>NUCLEOTIDE SEQUENCE [LARGE SCALE GENOMIC DNA]</scope>
    <source>
        <strain evidence="3 4">DSM 23042</strain>
    </source>
</reference>
<gene>
    <name evidence="3" type="ORF">SAMN04490244_103185</name>
</gene>
<evidence type="ECO:0000256" key="1">
    <source>
        <dbReference type="SAM" id="SignalP"/>
    </source>
</evidence>
<evidence type="ECO:0000313" key="4">
    <source>
        <dbReference type="Proteomes" id="UP000198885"/>
    </source>
</evidence>
<dbReference type="Pfam" id="PF13449">
    <property type="entry name" value="Phytase-like"/>
    <property type="match status" value="1"/>
</dbReference>
<dbReference type="RefSeq" id="WP_218142514.1">
    <property type="nucleotide sequence ID" value="NZ_FOGU01000003.1"/>
</dbReference>
<sequence>MIPVRLWSPLALALVPLALAAQESGPQRFTATLAQHAVLPAQSFVPAPADAPPMFGMSGRFTADERVEDLYAIHDPATGLSRPFPGQPLQGFSGIRSLGGDRFLVLTDNGFGAKANSADALLMFHEMRADWAAGRMIPERTVFLSDPDRKVPFPITNEATVQRYLTGADFDTESIQPVGDGYWIGDEFGPWLIEVDGTGFVRQVVPTEPGGSLIRSSDNPAVATPNPGTALPSEVRAMRSGGYEGMALSEDGRTLYPLLEKPLWNPGEGAPMTIDGTPVLPMFTFTPEDAAWGDETRYYPLEAADHAIGDFNLIGGTRGLVIERDGGQGTAAFSDDPAAFKRIYLVDLGRTGANGVLEKIAYIDLLDIADPDGLADSTTDGTFTFPFVTIENVDRVDADTIVVANDNNYPFSVGRRAGRADDNEFILLEVADLLAAE</sequence>
<protein>
    <submittedName>
        <fullName evidence="3">Uncharacterized conserved protein</fullName>
    </submittedName>
</protein>
<keyword evidence="1" id="KW-0732">Signal</keyword>
<feature type="chain" id="PRO_5011548702" evidence="1">
    <location>
        <begin position="21"/>
        <end position="437"/>
    </location>
</feature>
<evidence type="ECO:0000313" key="3">
    <source>
        <dbReference type="EMBL" id="SER83785.1"/>
    </source>
</evidence>
<dbReference type="AlphaFoldDB" id="A0A1H9SGQ3"/>
<dbReference type="InterPro" id="IPR027372">
    <property type="entry name" value="Phytase-like_dom"/>
</dbReference>
<feature type="domain" description="Phytase-like" evidence="2">
    <location>
        <begin position="87"/>
        <end position="409"/>
    </location>
</feature>
<name>A0A1H9SGQ3_9RHOB</name>
<organism evidence="3 4">
    <name type="scientific">Tranquillimonas rosea</name>
    <dbReference type="NCBI Taxonomy" id="641238"/>
    <lineage>
        <taxon>Bacteria</taxon>
        <taxon>Pseudomonadati</taxon>
        <taxon>Pseudomonadota</taxon>
        <taxon>Alphaproteobacteria</taxon>
        <taxon>Rhodobacterales</taxon>
        <taxon>Roseobacteraceae</taxon>
        <taxon>Tranquillimonas</taxon>
    </lineage>
</organism>
<dbReference type="EMBL" id="FOGU01000003">
    <property type="protein sequence ID" value="SER83785.1"/>
    <property type="molecule type" value="Genomic_DNA"/>
</dbReference>